<sequence>MTVAALAAFTATGNVSADDTEMEKAMSTASKSLKSLRTIPKDDYTAAADAVRTAHEAILKSMSYTASMVAEMPDGLEKQKALADSRRILGLNYSALCELELAYLEGDAAKIEAATEKMKETKKEGHKKYTDD</sequence>
<dbReference type="Gene3D" id="1.20.120.10">
    <property type="entry name" value="Cytochrome c/b562"/>
    <property type="match status" value="1"/>
</dbReference>
<dbReference type="RefSeq" id="WP_377136937.1">
    <property type="nucleotide sequence ID" value="NZ_JBHUJC010000038.1"/>
</dbReference>
<accession>A0ABW5E743</accession>
<evidence type="ECO:0000313" key="2">
    <source>
        <dbReference type="Proteomes" id="UP001597297"/>
    </source>
</evidence>
<proteinExistence type="predicted"/>
<protein>
    <submittedName>
        <fullName evidence="1">Uncharacterized protein</fullName>
    </submittedName>
</protein>
<gene>
    <name evidence="1" type="ORF">ACFSQZ_11500</name>
</gene>
<comment type="caution">
    <text evidence="1">The sequence shown here is derived from an EMBL/GenBank/DDBJ whole genome shotgun (WGS) entry which is preliminary data.</text>
</comment>
<dbReference type="Proteomes" id="UP001597297">
    <property type="component" value="Unassembled WGS sequence"/>
</dbReference>
<dbReference type="EMBL" id="JBHUJC010000038">
    <property type="protein sequence ID" value="MFD2277098.1"/>
    <property type="molecule type" value="Genomic_DNA"/>
</dbReference>
<organism evidence="1 2">
    <name type="scientific">Rubritalea spongiae</name>
    <dbReference type="NCBI Taxonomy" id="430797"/>
    <lineage>
        <taxon>Bacteria</taxon>
        <taxon>Pseudomonadati</taxon>
        <taxon>Verrucomicrobiota</taxon>
        <taxon>Verrucomicrobiia</taxon>
        <taxon>Verrucomicrobiales</taxon>
        <taxon>Rubritaleaceae</taxon>
        <taxon>Rubritalea</taxon>
    </lineage>
</organism>
<name>A0ABW5E743_9BACT</name>
<reference evidence="2" key="1">
    <citation type="journal article" date="2019" name="Int. J. Syst. Evol. Microbiol.">
        <title>The Global Catalogue of Microorganisms (GCM) 10K type strain sequencing project: providing services to taxonomists for standard genome sequencing and annotation.</title>
        <authorList>
            <consortium name="The Broad Institute Genomics Platform"/>
            <consortium name="The Broad Institute Genome Sequencing Center for Infectious Disease"/>
            <person name="Wu L."/>
            <person name="Ma J."/>
        </authorList>
    </citation>
    <scope>NUCLEOTIDE SEQUENCE [LARGE SCALE GENOMIC DNA]</scope>
    <source>
        <strain evidence="2">JCM 16545</strain>
    </source>
</reference>
<keyword evidence="2" id="KW-1185">Reference proteome</keyword>
<evidence type="ECO:0000313" key="1">
    <source>
        <dbReference type="EMBL" id="MFD2277098.1"/>
    </source>
</evidence>